<dbReference type="SUPFAM" id="SSF141072">
    <property type="entry name" value="CalX-like"/>
    <property type="match status" value="1"/>
</dbReference>
<proteinExistence type="predicted"/>
<evidence type="ECO:0000256" key="2">
    <source>
        <dbReference type="ARBA" id="ARBA00022737"/>
    </source>
</evidence>
<organism evidence="8 9">
    <name type="scientific">Nocardioides luti</name>
    <dbReference type="NCBI Taxonomy" id="2761101"/>
    <lineage>
        <taxon>Bacteria</taxon>
        <taxon>Bacillati</taxon>
        <taxon>Actinomycetota</taxon>
        <taxon>Actinomycetes</taxon>
        <taxon>Propionibacteriales</taxon>
        <taxon>Nocardioidaceae</taxon>
        <taxon>Nocardioides</taxon>
    </lineage>
</organism>
<feature type="region of interest" description="Disordered" evidence="5">
    <location>
        <begin position="25"/>
        <end position="54"/>
    </location>
</feature>
<dbReference type="Gene3D" id="2.60.40.2030">
    <property type="match status" value="1"/>
</dbReference>
<dbReference type="NCBIfam" id="TIGR02913">
    <property type="entry name" value="HAF_rpt"/>
    <property type="match status" value="2"/>
</dbReference>
<evidence type="ECO:0000256" key="1">
    <source>
        <dbReference type="ARBA" id="ARBA00022729"/>
    </source>
</evidence>
<dbReference type="InterPro" id="IPR014262">
    <property type="entry name" value="HAF_rpt"/>
</dbReference>
<gene>
    <name evidence="8" type="ORF">H5V45_07030</name>
</gene>
<dbReference type="Pfam" id="PF03160">
    <property type="entry name" value="Calx-beta"/>
    <property type="match status" value="1"/>
</dbReference>
<dbReference type="InterPro" id="IPR051171">
    <property type="entry name" value="CaCA"/>
</dbReference>
<evidence type="ECO:0000313" key="9">
    <source>
        <dbReference type="Proteomes" id="UP000523955"/>
    </source>
</evidence>
<protein>
    <recommendedName>
        <fullName evidence="7">Calx-beta domain-containing protein</fullName>
    </recommendedName>
</protein>
<sequence>MLIHPRLASAVVLTTVVTGLALASPAQAAPGGRPDRPSHPTATRIDLGTLGGRNSEASAVDGSVVVGSATADHGRRHAFAYDLAAAEPVMRDLGTLGGGATGAVDVDGPFVVGSARLPSGVFHAFVYDLAAAEPVMRDLGTLGGRTTEVADLDQGIAVGQSDTVESVDAAALAPHAFAYDATAAEPHLQDLGTLGGSHSEATAVSGTIVVGSSATVSGDVHAFAYDLAADHPVMRDLGTLGGLSSEATDVEGSVVVGNAYDAAGRSYPFAYDLAAPTPVMENLGTLERPERGGTGTRVRIDDGVVAGTSTIYSPRRLRAFAYDLDAPQPVMQDLGNVAGAASTYVSGTEIDGDVVVGTWRALQRKDEPSAFVYDLGAAKPTMVDLGSWDHTEPADVSGDVVVGAVRHGRRYRATVWVLRDTSRPQVAFRGFDHTVDEDDGRVTIRLRRYGRADRAVTVRYATRSGQAEAGQDFVPASGTVRFARGARKASFTVRILDDRRREGQQAFLLNLSHPSGRALLGSPRWAQVMIAPSDQ</sequence>
<evidence type="ECO:0000256" key="5">
    <source>
        <dbReference type="SAM" id="MobiDB-lite"/>
    </source>
</evidence>
<dbReference type="PANTHER" id="PTHR11878">
    <property type="entry name" value="SODIUM/CALCIUM EXCHANGER"/>
    <property type="match status" value="1"/>
</dbReference>
<comment type="caution">
    <text evidence="8">The sequence shown here is derived from an EMBL/GenBank/DDBJ whole genome shotgun (WGS) entry which is preliminary data.</text>
</comment>
<dbReference type="PANTHER" id="PTHR11878:SF65">
    <property type="entry name" value="NA_CA-EXCHANGE PROTEIN, ISOFORM G"/>
    <property type="match status" value="1"/>
</dbReference>
<dbReference type="InterPro" id="IPR038081">
    <property type="entry name" value="CalX-like_sf"/>
</dbReference>
<feature type="signal peptide" evidence="6">
    <location>
        <begin position="1"/>
        <end position="28"/>
    </location>
</feature>
<evidence type="ECO:0000256" key="4">
    <source>
        <dbReference type="ARBA" id="ARBA00023065"/>
    </source>
</evidence>
<feature type="chain" id="PRO_5030836900" description="Calx-beta domain-containing protein" evidence="6">
    <location>
        <begin position="29"/>
        <end position="535"/>
    </location>
</feature>
<dbReference type="SMART" id="SM00237">
    <property type="entry name" value="Calx_beta"/>
    <property type="match status" value="1"/>
</dbReference>
<keyword evidence="9" id="KW-1185">Reference proteome</keyword>
<dbReference type="InterPro" id="IPR003644">
    <property type="entry name" value="Calx_beta"/>
</dbReference>
<dbReference type="GO" id="GO:0007154">
    <property type="term" value="P:cell communication"/>
    <property type="evidence" value="ECO:0007669"/>
    <property type="project" value="InterPro"/>
</dbReference>
<feature type="domain" description="Calx-beta" evidence="7">
    <location>
        <begin position="413"/>
        <end position="512"/>
    </location>
</feature>
<keyword evidence="1 6" id="KW-0732">Signal</keyword>
<dbReference type="Proteomes" id="UP000523955">
    <property type="component" value="Unassembled WGS sequence"/>
</dbReference>
<accession>A0A7X0VBD7</accession>
<dbReference type="GO" id="GO:0016020">
    <property type="term" value="C:membrane"/>
    <property type="evidence" value="ECO:0007669"/>
    <property type="project" value="InterPro"/>
</dbReference>
<name>A0A7X0VBD7_9ACTN</name>
<keyword evidence="4" id="KW-0813">Transport</keyword>
<dbReference type="AlphaFoldDB" id="A0A7X0VBD7"/>
<evidence type="ECO:0000256" key="6">
    <source>
        <dbReference type="SAM" id="SignalP"/>
    </source>
</evidence>
<evidence type="ECO:0000313" key="8">
    <source>
        <dbReference type="EMBL" id="MBB6627073.1"/>
    </source>
</evidence>
<dbReference type="GO" id="GO:0030001">
    <property type="term" value="P:metal ion transport"/>
    <property type="evidence" value="ECO:0007669"/>
    <property type="project" value="TreeGrafter"/>
</dbReference>
<keyword evidence="3" id="KW-0106">Calcium</keyword>
<keyword evidence="4" id="KW-0406">Ion transport</keyword>
<dbReference type="RefSeq" id="WP_185252273.1">
    <property type="nucleotide sequence ID" value="NZ_JACKXE010000001.1"/>
</dbReference>
<keyword evidence="2" id="KW-0677">Repeat</keyword>
<evidence type="ECO:0000256" key="3">
    <source>
        <dbReference type="ARBA" id="ARBA00022837"/>
    </source>
</evidence>
<reference evidence="8 9" key="1">
    <citation type="submission" date="2020-08" db="EMBL/GenBank/DDBJ databases">
        <authorList>
            <person name="Seo M.-J."/>
        </authorList>
    </citation>
    <scope>NUCLEOTIDE SEQUENCE [LARGE SCALE GENOMIC DNA]</scope>
    <source>
        <strain evidence="8 9">KIGAM211</strain>
    </source>
</reference>
<dbReference type="EMBL" id="JACKXE010000001">
    <property type="protein sequence ID" value="MBB6627073.1"/>
    <property type="molecule type" value="Genomic_DNA"/>
</dbReference>
<evidence type="ECO:0000259" key="7">
    <source>
        <dbReference type="SMART" id="SM00237"/>
    </source>
</evidence>